<feature type="transmembrane region" description="Helical" evidence="5">
    <location>
        <begin position="179"/>
        <end position="200"/>
    </location>
</feature>
<evidence type="ECO:0000313" key="7">
    <source>
        <dbReference type="EMBL" id="SEG42781.1"/>
    </source>
</evidence>
<feature type="transmembrane region" description="Helical" evidence="5">
    <location>
        <begin position="142"/>
        <end position="163"/>
    </location>
</feature>
<dbReference type="InterPro" id="IPR051533">
    <property type="entry name" value="WaaL-like"/>
</dbReference>
<gene>
    <name evidence="7" type="ORF">SAMN05421847_2328</name>
</gene>
<dbReference type="PANTHER" id="PTHR37422">
    <property type="entry name" value="TEICHURONIC ACID BIOSYNTHESIS PROTEIN TUAE"/>
    <property type="match status" value="1"/>
</dbReference>
<dbReference type="GO" id="GO:0016874">
    <property type="term" value="F:ligase activity"/>
    <property type="evidence" value="ECO:0007669"/>
    <property type="project" value="UniProtKB-KW"/>
</dbReference>
<evidence type="ECO:0000256" key="5">
    <source>
        <dbReference type="SAM" id="Phobius"/>
    </source>
</evidence>
<dbReference type="InterPro" id="IPR007016">
    <property type="entry name" value="O-antigen_ligase-rel_domated"/>
</dbReference>
<evidence type="ECO:0000256" key="1">
    <source>
        <dbReference type="ARBA" id="ARBA00004141"/>
    </source>
</evidence>
<dbReference type="AlphaFoldDB" id="A0A1H6A2W3"/>
<dbReference type="Pfam" id="PF04932">
    <property type="entry name" value="Wzy_C"/>
    <property type="match status" value="1"/>
</dbReference>
<feature type="transmembrane region" description="Helical" evidence="5">
    <location>
        <begin position="305"/>
        <end position="324"/>
    </location>
</feature>
<keyword evidence="2 5" id="KW-0812">Transmembrane</keyword>
<feature type="transmembrane region" description="Helical" evidence="5">
    <location>
        <begin position="21"/>
        <end position="39"/>
    </location>
</feature>
<evidence type="ECO:0000256" key="2">
    <source>
        <dbReference type="ARBA" id="ARBA00022692"/>
    </source>
</evidence>
<comment type="subcellular location">
    <subcellularLocation>
        <location evidence="1">Membrane</location>
        <topology evidence="1">Multi-pass membrane protein</topology>
    </subcellularLocation>
</comment>
<proteinExistence type="predicted"/>
<feature type="transmembrane region" description="Helical" evidence="5">
    <location>
        <begin position="87"/>
        <end position="106"/>
    </location>
</feature>
<keyword evidence="4 5" id="KW-0472">Membrane</keyword>
<keyword evidence="8" id="KW-1185">Reference proteome</keyword>
<evidence type="ECO:0000259" key="6">
    <source>
        <dbReference type="Pfam" id="PF04932"/>
    </source>
</evidence>
<feature type="transmembrane region" description="Helical" evidence="5">
    <location>
        <begin position="375"/>
        <end position="391"/>
    </location>
</feature>
<dbReference type="PANTHER" id="PTHR37422:SF17">
    <property type="entry name" value="O-ANTIGEN LIGASE"/>
    <property type="match status" value="1"/>
</dbReference>
<reference evidence="8" key="1">
    <citation type="submission" date="2016-10" db="EMBL/GenBank/DDBJ databases">
        <authorList>
            <person name="Varghese N."/>
            <person name="Submissions S."/>
        </authorList>
    </citation>
    <scope>NUCLEOTIDE SEQUENCE [LARGE SCALE GENOMIC DNA]</scope>
    <source>
        <strain evidence="8">DSM 21580</strain>
    </source>
</reference>
<evidence type="ECO:0000256" key="4">
    <source>
        <dbReference type="ARBA" id="ARBA00023136"/>
    </source>
</evidence>
<feature type="transmembrane region" description="Helical" evidence="5">
    <location>
        <begin position="344"/>
        <end position="363"/>
    </location>
</feature>
<keyword evidence="7" id="KW-0436">Ligase</keyword>
<feature type="transmembrane region" description="Helical" evidence="5">
    <location>
        <begin position="59"/>
        <end position="75"/>
    </location>
</feature>
<feature type="transmembrane region" description="Helical" evidence="5">
    <location>
        <begin position="112"/>
        <end position="130"/>
    </location>
</feature>
<accession>A0A1H6A2W3</accession>
<feature type="transmembrane region" description="Helical" evidence="5">
    <location>
        <begin position="397"/>
        <end position="417"/>
    </location>
</feature>
<feature type="transmembrane region" description="Helical" evidence="5">
    <location>
        <begin position="252"/>
        <end position="274"/>
    </location>
</feature>
<evidence type="ECO:0000256" key="3">
    <source>
        <dbReference type="ARBA" id="ARBA00022989"/>
    </source>
</evidence>
<protein>
    <submittedName>
        <fullName evidence="7">O-antigen ligase</fullName>
    </submittedName>
</protein>
<feature type="domain" description="O-antigen ligase-related" evidence="6">
    <location>
        <begin position="213"/>
        <end position="352"/>
    </location>
</feature>
<evidence type="ECO:0000313" key="8">
    <source>
        <dbReference type="Proteomes" id="UP000236738"/>
    </source>
</evidence>
<feature type="transmembrane region" description="Helical" evidence="5">
    <location>
        <begin position="212"/>
        <end position="240"/>
    </location>
</feature>
<dbReference type="Proteomes" id="UP000236738">
    <property type="component" value="Unassembled WGS sequence"/>
</dbReference>
<sequence>MLYLFILINFIWLILFFRRRYTLFFISFFACIFIEPFFQKILDPTFFGKTFDVYGFARVQTNLIMIVFLVFANLFSKFHKIIDFKKIFLFSIFLLFFHILNSILSINVQTSVIISAVSILGPLIFFVLILKIPSEFFENKGNIVFIIHCFICILLLLGLGMYFNNKSIAVDGEFQRSGGLIWMSNVTTQIVVPFFPFIFFKQNFKYKKFLRPLAIILIAILLVVSMSRTALVVYSLLLLLIIGKSNNTFRNIFYISIVVSILLLMLNFIFNINVFDSFAARFFMDGGAIETISQDERFTVYKQSINSISQHPFLGVGIGNFNLINERGYTNSHNIFLNILVERGVLGFILLLNFMIYYINLNSKIRTFDKSKNEIFRLFLFGFLAYFAIGMTGNDLFISSGFINGWGTYILLFFLAFQIHSAQNITKDIKLNEESH</sequence>
<organism evidence="7 8">
    <name type="scientific">Halpernia humi</name>
    <dbReference type="NCBI Taxonomy" id="493375"/>
    <lineage>
        <taxon>Bacteria</taxon>
        <taxon>Pseudomonadati</taxon>
        <taxon>Bacteroidota</taxon>
        <taxon>Flavobacteriia</taxon>
        <taxon>Flavobacteriales</taxon>
        <taxon>Weeksellaceae</taxon>
        <taxon>Chryseobacterium group</taxon>
        <taxon>Halpernia</taxon>
    </lineage>
</organism>
<keyword evidence="3 5" id="KW-1133">Transmembrane helix</keyword>
<name>A0A1H6A2W3_9FLAO</name>
<dbReference type="GO" id="GO:0016020">
    <property type="term" value="C:membrane"/>
    <property type="evidence" value="ECO:0007669"/>
    <property type="project" value="UniProtKB-SubCell"/>
</dbReference>
<dbReference type="EMBL" id="FNUS01000005">
    <property type="protein sequence ID" value="SEG42781.1"/>
    <property type="molecule type" value="Genomic_DNA"/>
</dbReference>
<dbReference type="RefSeq" id="WP_103914190.1">
    <property type="nucleotide sequence ID" value="NZ_FNUS01000005.1"/>
</dbReference>